<evidence type="ECO:0000313" key="4">
    <source>
        <dbReference type="EMBL" id="MBO3736569.1"/>
    </source>
</evidence>
<dbReference type="Pfam" id="PF07987">
    <property type="entry name" value="DUF1775"/>
    <property type="match status" value="1"/>
</dbReference>
<dbReference type="Gene3D" id="2.60.40.2230">
    <property type="entry name" value="Uncharacterised protein YcnI-like PF07987, DUF1775"/>
    <property type="match status" value="1"/>
</dbReference>
<organism evidence="4 5">
    <name type="scientific">Actinoplanes flavus</name>
    <dbReference type="NCBI Taxonomy" id="2820290"/>
    <lineage>
        <taxon>Bacteria</taxon>
        <taxon>Bacillati</taxon>
        <taxon>Actinomycetota</taxon>
        <taxon>Actinomycetes</taxon>
        <taxon>Micromonosporales</taxon>
        <taxon>Micromonosporaceae</taxon>
        <taxon>Actinoplanes</taxon>
    </lineage>
</organism>
<dbReference type="InterPro" id="IPR038507">
    <property type="entry name" value="YcnI-like_sf"/>
</dbReference>
<sequence>MIVLMSLTRQGHRPDTAGTNPPPATIQAEPAVIAPGAAASRTEGDRRVDAIGIGTARRILVAALAGALASAAIAAPGWAHVEVEADKPQAGARDVTLTFVGEAESSTEGIISERVVLPEGIGPADVRLKKAPKEWKLSPGANDVTVAGPALDPGEDAEFSILVAQLPVDSTTLVFKTVETYSGGKVSRWIEVPEEGQPEPDNPAPVLKVKAAAPGAASPSPVVSSAAPEPSAVPQSPSAAPVATATAQPDEAAEESGSGVWIIVAVVVLAVLAAAGLLVARRRRGPAQP</sequence>
<dbReference type="Proteomes" id="UP000679690">
    <property type="component" value="Unassembled WGS sequence"/>
</dbReference>
<reference evidence="4 5" key="1">
    <citation type="submission" date="2021-03" db="EMBL/GenBank/DDBJ databases">
        <title>Actinoplanes flavus sp. nov., a novel actinomycete isolated from Coconut Palm rhizosphere soil.</title>
        <authorList>
            <person name="Luo X."/>
        </authorList>
    </citation>
    <scope>NUCLEOTIDE SEQUENCE [LARGE SCALE GENOMIC DNA]</scope>
    <source>
        <strain evidence="4 5">NEAU-H7</strain>
    </source>
</reference>
<evidence type="ECO:0000256" key="2">
    <source>
        <dbReference type="SAM" id="Phobius"/>
    </source>
</evidence>
<keyword evidence="5" id="KW-1185">Reference proteome</keyword>
<feature type="region of interest" description="Disordered" evidence="1">
    <location>
        <begin position="218"/>
        <end position="251"/>
    </location>
</feature>
<protein>
    <submittedName>
        <fullName evidence="4">DUF1775 domain-containing protein</fullName>
    </submittedName>
</protein>
<feature type="domain" description="YncI copper-binding" evidence="3">
    <location>
        <begin position="141"/>
        <end position="209"/>
    </location>
</feature>
<dbReference type="RefSeq" id="WP_208465785.1">
    <property type="nucleotide sequence ID" value="NZ_JAGFNS010000002.1"/>
</dbReference>
<keyword evidence="2" id="KW-0812">Transmembrane</keyword>
<evidence type="ECO:0000259" key="3">
    <source>
        <dbReference type="Pfam" id="PF07987"/>
    </source>
</evidence>
<keyword evidence="2" id="KW-1133">Transmembrane helix</keyword>
<proteinExistence type="predicted"/>
<keyword evidence="2" id="KW-0472">Membrane</keyword>
<feature type="compositionally biased region" description="Low complexity" evidence="1">
    <location>
        <begin position="218"/>
        <end position="249"/>
    </location>
</feature>
<dbReference type="EMBL" id="JAGFNS010000002">
    <property type="protein sequence ID" value="MBO3736569.1"/>
    <property type="molecule type" value="Genomic_DNA"/>
</dbReference>
<gene>
    <name evidence="4" type="ORF">J5X75_03435</name>
</gene>
<feature type="transmembrane region" description="Helical" evidence="2">
    <location>
        <begin position="259"/>
        <end position="280"/>
    </location>
</feature>
<name>A0ABS3UCR5_9ACTN</name>
<evidence type="ECO:0000256" key="1">
    <source>
        <dbReference type="SAM" id="MobiDB-lite"/>
    </source>
</evidence>
<evidence type="ECO:0000313" key="5">
    <source>
        <dbReference type="Proteomes" id="UP000679690"/>
    </source>
</evidence>
<accession>A0ABS3UCR5</accession>
<comment type="caution">
    <text evidence="4">The sequence shown here is derived from an EMBL/GenBank/DDBJ whole genome shotgun (WGS) entry which is preliminary data.</text>
</comment>
<dbReference type="InterPro" id="IPR012533">
    <property type="entry name" value="YcnI-copper_dom"/>
</dbReference>